<gene>
    <name evidence="2" type="ORF">EI981_06510</name>
</gene>
<dbReference type="InterPro" id="IPR013785">
    <property type="entry name" value="Aldolase_TIM"/>
</dbReference>
<name>A0A3S9UUW6_9BACL</name>
<dbReference type="Proteomes" id="UP000270678">
    <property type="component" value="Chromosome"/>
</dbReference>
<proteinExistence type="predicted"/>
<reference evidence="3" key="1">
    <citation type="submission" date="2018-12" db="EMBL/GenBank/DDBJ databases">
        <title>Complete genome sequence of Paenibacillus sp. MBLB1234.</title>
        <authorList>
            <person name="Nam Y.-D."/>
            <person name="Kang J."/>
            <person name="Chung W.-H."/>
            <person name="Park Y.S."/>
        </authorList>
    </citation>
    <scope>NUCLEOTIDE SEQUENCE [LARGE SCALE GENOMIC DNA]</scope>
    <source>
        <strain evidence="3">MBLB1234</strain>
    </source>
</reference>
<accession>A0A3S9UUW6</accession>
<evidence type="ECO:0000313" key="2">
    <source>
        <dbReference type="EMBL" id="AZS14139.1"/>
    </source>
</evidence>
<dbReference type="PANTHER" id="PTHR35787">
    <property type="entry name" value="GLYCEROL UPTAKE OPERON ANTITERMINATOR REGULATORY PROTEIN"/>
    <property type="match status" value="1"/>
</dbReference>
<protein>
    <recommendedName>
        <fullName evidence="1">Glycerol uptake operon antiterminator regulatory protein</fullName>
    </recommendedName>
</protein>
<dbReference type="PANTHER" id="PTHR35787:SF1">
    <property type="entry name" value="GLYCEROL UPTAKE OPERON ANTITERMINATOR REGULATORY PROTEIN"/>
    <property type="match status" value="1"/>
</dbReference>
<dbReference type="OrthoDB" id="9799580at2"/>
<keyword evidence="1" id="KW-0694">RNA-binding</keyword>
<evidence type="ECO:0000313" key="3">
    <source>
        <dbReference type="Proteomes" id="UP000270678"/>
    </source>
</evidence>
<organism evidence="2 3">
    <name type="scientific">Paenibacillus lutimineralis</name>
    <dbReference type="NCBI Taxonomy" id="2707005"/>
    <lineage>
        <taxon>Bacteria</taxon>
        <taxon>Bacillati</taxon>
        <taxon>Bacillota</taxon>
        <taxon>Bacilli</taxon>
        <taxon>Bacillales</taxon>
        <taxon>Paenibacillaceae</taxon>
        <taxon>Paenibacillus</taxon>
    </lineage>
</organism>
<dbReference type="Pfam" id="PF04309">
    <property type="entry name" value="G3P_antiterm"/>
    <property type="match status" value="1"/>
</dbReference>
<keyword evidence="3" id="KW-1185">Reference proteome</keyword>
<comment type="function">
    <text evidence="1">Regulates expression of the glpD operon. In the presence of glycerol 3-phosphate (G3P) causes antitermination of transcription of glpD at the inverted repeat of the leader region to enhance its transcription. Binds and stabilizes glpD leader mRNA.</text>
</comment>
<dbReference type="RefSeq" id="WP_126996505.1">
    <property type="nucleotide sequence ID" value="NZ_CP034346.1"/>
</dbReference>
<dbReference type="SUPFAM" id="SSF110391">
    <property type="entry name" value="GlpP-like"/>
    <property type="match status" value="1"/>
</dbReference>
<dbReference type="KEGG" id="plut:EI981_06510"/>
<dbReference type="GO" id="GO:0003723">
    <property type="term" value="F:RNA binding"/>
    <property type="evidence" value="ECO:0007669"/>
    <property type="project" value="UniProtKB-KW"/>
</dbReference>
<dbReference type="AlphaFoldDB" id="A0A3S9UUW6"/>
<dbReference type="EMBL" id="CP034346">
    <property type="protein sequence ID" value="AZS14139.1"/>
    <property type="molecule type" value="Genomic_DNA"/>
</dbReference>
<dbReference type="GO" id="GO:0006071">
    <property type="term" value="P:glycerol metabolic process"/>
    <property type="evidence" value="ECO:0007669"/>
    <property type="project" value="UniProtKB-UniRule"/>
</dbReference>
<keyword evidence="1" id="KW-0805">Transcription regulation</keyword>
<keyword evidence="1" id="KW-0319">Glycerol metabolism</keyword>
<dbReference type="GO" id="GO:0001072">
    <property type="term" value="F:transcription antitermination factor activity, RNA binding"/>
    <property type="evidence" value="ECO:0007669"/>
    <property type="project" value="TreeGrafter"/>
</dbReference>
<evidence type="ECO:0000256" key="1">
    <source>
        <dbReference type="PIRNR" id="PIRNR016897"/>
    </source>
</evidence>
<dbReference type="InterPro" id="IPR006699">
    <property type="entry name" value="GlpP"/>
</dbReference>
<dbReference type="PIRSF" id="PIRSF016897">
    <property type="entry name" value="GlpP"/>
    <property type="match status" value="1"/>
</dbReference>
<dbReference type="Gene3D" id="3.20.20.70">
    <property type="entry name" value="Aldolase class I"/>
    <property type="match status" value="1"/>
</dbReference>
<dbReference type="GO" id="GO:0045893">
    <property type="term" value="P:positive regulation of DNA-templated transcription"/>
    <property type="evidence" value="ECO:0007669"/>
    <property type="project" value="TreeGrafter"/>
</dbReference>
<keyword evidence="1" id="KW-0804">Transcription</keyword>
<sequence>MKFYEQRILPASRQMKDLEKAVASSYEYLVLLDVHISQLKHACNMVQQANKKLFLHLDLIQGLQSDAHATEYLCQEYRPYGILSTKSSVIQKAKQKGVLAVQRIFLIDNSALEKSCKLIENTQPDVIEVLPGGMPSIIRKVKERTNLPILAGGFISTSEEVKLALQAGAEAVTTSNKQLWTDFEKKDLTTFAILNKI</sequence>